<name>A0A0F9CZV9_9ZZZZ</name>
<comment type="caution">
    <text evidence="1">The sequence shown here is derived from an EMBL/GenBank/DDBJ whole genome shotgun (WGS) entry which is preliminary data.</text>
</comment>
<proteinExistence type="predicted"/>
<protein>
    <submittedName>
        <fullName evidence="1">Uncharacterized protein</fullName>
    </submittedName>
</protein>
<organism evidence="1">
    <name type="scientific">marine sediment metagenome</name>
    <dbReference type="NCBI Taxonomy" id="412755"/>
    <lineage>
        <taxon>unclassified sequences</taxon>
        <taxon>metagenomes</taxon>
        <taxon>ecological metagenomes</taxon>
    </lineage>
</organism>
<sequence length="178" mass="19293">MTITLTPDSREQFARLIRDHSEAAVAHGEAEEVLADIEDHLLASEGNLILFMVAKVNEAYASGLCGTQIGVLSLPTLETRCDTCDGSGVIESLAWREWCERNPGLSHAAKDLANDLVPNEPEKTACGECGGVGWKATPAGEQIIALVTRRLHQHTRDQYRHIGKQRGAGLNSHVEPTS</sequence>
<evidence type="ECO:0000313" key="1">
    <source>
        <dbReference type="EMBL" id="KKL05373.1"/>
    </source>
</evidence>
<accession>A0A0F9CZV9</accession>
<dbReference type="AlphaFoldDB" id="A0A0F9CZV9"/>
<dbReference type="EMBL" id="LAZR01044144">
    <property type="protein sequence ID" value="KKL05373.1"/>
    <property type="molecule type" value="Genomic_DNA"/>
</dbReference>
<gene>
    <name evidence="1" type="ORF">LCGC14_2606680</name>
</gene>
<dbReference type="Gene3D" id="1.10.274.110">
    <property type="match status" value="1"/>
</dbReference>
<reference evidence="1" key="1">
    <citation type="journal article" date="2015" name="Nature">
        <title>Complex archaea that bridge the gap between prokaryotes and eukaryotes.</title>
        <authorList>
            <person name="Spang A."/>
            <person name="Saw J.H."/>
            <person name="Jorgensen S.L."/>
            <person name="Zaremba-Niedzwiedzka K."/>
            <person name="Martijn J."/>
            <person name="Lind A.E."/>
            <person name="van Eijk R."/>
            <person name="Schleper C."/>
            <person name="Guy L."/>
            <person name="Ettema T.J."/>
        </authorList>
    </citation>
    <scope>NUCLEOTIDE SEQUENCE</scope>
</reference>
<dbReference type="InterPro" id="IPR038500">
    <property type="entry name" value="Antitermination_sf"/>
</dbReference>